<dbReference type="PANTHER" id="PTHR13504">
    <property type="entry name" value="FIDO DOMAIN-CONTAINING PROTEIN DDB_G0283145"/>
    <property type="match status" value="1"/>
</dbReference>
<dbReference type="EMBL" id="JBHSBA010000015">
    <property type="protein sequence ID" value="MFC4128702.1"/>
    <property type="molecule type" value="Genomic_DNA"/>
</dbReference>
<dbReference type="RefSeq" id="WP_378554478.1">
    <property type="nucleotide sequence ID" value="NZ_JBHSBA010000015.1"/>
</dbReference>
<organism evidence="2 3">
    <name type="scientific">Nocardia rhizosphaerae</name>
    <dbReference type="NCBI Taxonomy" id="1691571"/>
    <lineage>
        <taxon>Bacteria</taxon>
        <taxon>Bacillati</taxon>
        <taxon>Actinomycetota</taxon>
        <taxon>Actinomycetes</taxon>
        <taxon>Mycobacteriales</taxon>
        <taxon>Nocardiaceae</taxon>
        <taxon>Nocardia</taxon>
    </lineage>
</organism>
<dbReference type="InterPro" id="IPR003812">
    <property type="entry name" value="Fido"/>
</dbReference>
<name>A0ABV8LCW9_9NOCA</name>
<dbReference type="PANTHER" id="PTHR13504:SF38">
    <property type="entry name" value="FIDO DOMAIN-CONTAINING PROTEIN"/>
    <property type="match status" value="1"/>
</dbReference>
<feature type="domain" description="Fido" evidence="1">
    <location>
        <begin position="106"/>
        <end position="261"/>
    </location>
</feature>
<evidence type="ECO:0000313" key="2">
    <source>
        <dbReference type="EMBL" id="MFC4128702.1"/>
    </source>
</evidence>
<protein>
    <submittedName>
        <fullName evidence="2">Fic family protein</fullName>
    </submittedName>
</protein>
<sequence>MLYTPPALEAVDHEVLGELDSLRESLRHQVSEPRRWTGALRRTLIAAAIRGSNSIEGYQVTQDDAEAAVRGDDPLDTDSDTWSEITGYRDSLTYVQQLADNEQFAWEQMLLSALHFMLLRHHILIGPGRYRKGPIYVSDSTTGTVVYRGPEADRVPELVDELCTGLAEDTTDLHVYVRAAMAHLNLVSIHPWRDGNGRMSRCLHTLVLARDGVLAPEFSSIEEWLGTGRNTYDYYDALRDVQRGVFEPHGDTLSWVRFCLRAHHLQAQLVQQRFDAAGRLWSAVEDLVTARGLPERTASVLFDAAMGSRVRRTGHQRDEHLTLDQAVRDLRELLRAGLLEQRGQTRGRHYVASDMLRDHVADVRADLRPPRDPYAT</sequence>
<keyword evidence="3" id="KW-1185">Reference proteome</keyword>
<dbReference type="InterPro" id="IPR036597">
    <property type="entry name" value="Fido-like_dom_sf"/>
</dbReference>
<evidence type="ECO:0000259" key="1">
    <source>
        <dbReference type="PROSITE" id="PS51459"/>
    </source>
</evidence>
<dbReference type="InterPro" id="IPR040198">
    <property type="entry name" value="Fido_containing"/>
</dbReference>
<dbReference type="Pfam" id="PF02661">
    <property type="entry name" value="Fic"/>
    <property type="match status" value="1"/>
</dbReference>
<gene>
    <name evidence="2" type="ORF">ACFOW8_27605</name>
</gene>
<reference evidence="3" key="1">
    <citation type="journal article" date="2019" name="Int. J. Syst. Evol. Microbiol.">
        <title>The Global Catalogue of Microorganisms (GCM) 10K type strain sequencing project: providing services to taxonomists for standard genome sequencing and annotation.</title>
        <authorList>
            <consortium name="The Broad Institute Genomics Platform"/>
            <consortium name="The Broad Institute Genome Sequencing Center for Infectious Disease"/>
            <person name="Wu L."/>
            <person name="Ma J."/>
        </authorList>
    </citation>
    <scope>NUCLEOTIDE SEQUENCE [LARGE SCALE GENOMIC DNA]</scope>
    <source>
        <strain evidence="3">CGMCC 4.7204</strain>
    </source>
</reference>
<dbReference type="SUPFAM" id="SSF140931">
    <property type="entry name" value="Fic-like"/>
    <property type="match status" value="1"/>
</dbReference>
<dbReference type="Gene3D" id="1.10.3290.10">
    <property type="entry name" value="Fido-like domain"/>
    <property type="match status" value="1"/>
</dbReference>
<proteinExistence type="predicted"/>
<accession>A0ABV8LCW9</accession>
<dbReference type="PROSITE" id="PS51459">
    <property type="entry name" value="FIDO"/>
    <property type="match status" value="1"/>
</dbReference>
<evidence type="ECO:0000313" key="3">
    <source>
        <dbReference type="Proteomes" id="UP001595767"/>
    </source>
</evidence>
<comment type="caution">
    <text evidence="2">The sequence shown here is derived from an EMBL/GenBank/DDBJ whole genome shotgun (WGS) entry which is preliminary data.</text>
</comment>
<dbReference type="Proteomes" id="UP001595767">
    <property type="component" value="Unassembled WGS sequence"/>
</dbReference>